<reference evidence="2 3" key="1">
    <citation type="journal article" date="2020" name="Arch. Microbiol.">
        <title>Bradyrhizobium uaiense sp. nov., a new highly efficient cowpea symbiont.</title>
        <authorList>
            <person name="Cabral Michel D."/>
            <person name="Azarias Guimaraes A."/>
            <person name="Martins da Costa E."/>
            <person name="Soares de Carvalho T."/>
            <person name="Balsanelli E."/>
            <person name="Willems A."/>
            <person name="Maltempi de Souza E."/>
            <person name="de Souza Moreira F.M."/>
        </authorList>
    </citation>
    <scope>NUCLEOTIDE SEQUENCE [LARGE SCALE GENOMIC DNA]</scope>
    <source>
        <strain evidence="2 3">UFLA 03-164</strain>
    </source>
</reference>
<organism evidence="2 3">
    <name type="scientific">Bradyrhizobium uaiense</name>
    <dbReference type="NCBI Taxonomy" id="2594946"/>
    <lineage>
        <taxon>Bacteria</taxon>
        <taxon>Pseudomonadati</taxon>
        <taxon>Pseudomonadota</taxon>
        <taxon>Alphaproteobacteria</taxon>
        <taxon>Hyphomicrobiales</taxon>
        <taxon>Nitrobacteraceae</taxon>
        <taxon>Bradyrhizobium</taxon>
    </lineage>
</organism>
<feature type="compositionally biased region" description="Low complexity" evidence="1">
    <location>
        <begin position="39"/>
        <end position="50"/>
    </location>
</feature>
<proteinExistence type="predicted"/>
<sequence>MTDATRLNASVSHISMMQRPFGAPRIHMDEGASGGAPAGGSAPAAGGDSATAMPESFDSVDGAMRFLSSRPKREQAAASDTGTNDNSSAEHADAGAADDNALSDEGNAAPGENPALGEDQDVDPAANQPPPIERPKSWAKDEQAEWDGLPRSLQEKIAAREDARDKAVRKGQNDAAEKLKGLTAKEQAAEQARTTYEQNARAALDILAREQQRDFADIKSVEDVTKLAQTDPLRYIQWQAHQSQIAAVKNAVDDADKRKADETANAWKTFRQTEDAKAAEHIPDLADKAKAPKLMEKAVSLLQKIGFTPEELGKYDGGEKLSLFDHRVQRLLFDAIRYSDLQAARTAAVTKAVPPVQRPGVKQPTGNANSERVQALNTRLNNSGDIMDAVSLLQARRSSNRR</sequence>
<gene>
    <name evidence="2" type="ORF">FNJ47_02935</name>
</gene>
<feature type="region of interest" description="Disordered" evidence="1">
    <location>
        <begin position="24"/>
        <end position="183"/>
    </location>
</feature>
<dbReference type="EMBL" id="VKHP01000006">
    <property type="protein sequence ID" value="NEU94806.1"/>
    <property type="molecule type" value="Genomic_DNA"/>
</dbReference>
<protein>
    <recommendedName>
        <fullName evidence="4">Scaffolding protein</fullName>
    </recommendedName>
</protein>
<dbReference type="AlphaFoldDB" id="A0A6P1B8G7"/>
<evidence type="ECO:0008006" key="4">
    <source>
        <dbReference type="Google" id="ProtNLM"/>
    </source>
</evidence>
<evidence type="ECO:0000313" key="2">
    <source>
        <dbReference type="EMBL" id="NEU94806.1"/>
    </source>
</evidence>
<dbReference type="Proteomes" id="UP000468531">
    <property type="component" value="Unassembled WGS sequence"/>
</dbReference>
<comment type="caution">
    <text evidence="2">The sequence shown here is derived from an EMBL/GenBank/DDBJ whole genome shotgun (WGS) entry which is preliminary data.</text>
</comment>
<feature type="compositionally biased region" description="Basic and acidic residues" evidence="1">
    <location>
        <begin position="153"/>
        <end position="180"/>
    </location>
</feature>
<feature type="compositionally biased region" description="Polar residues" evidence="1">
    <location>
        <begin position="78"/>
        <end position="87"/>
    </location>
</feature>
<keyword evidence="3" id="KW-1185">Reference proteome</keyword>
<evidence type="ECO:0000313" key="3">
    <source>
        <dbReference type="Proteomes" id="UP000468531"/>
    </source>
</evidence>
<name>A0A6P1B8G7_9BRAD</name>
<accession>A0A6P1B8G7</accession>
<feature type="compositionally biased region" description="Basic and acidic residues" evidence="1">
    <location>
        <begin position="133"/>
        <end position="143"/>
    </location>
</feature>
<dbReference type="RefSeq" id="WP_163150468.1">
    <property type="nucleotide sequence ID" value="NZ_VKHP01000006.1"/>
</dbReference>
<evidence type="ECO:0000256" key="1">
    <source>
        <dbReference type="SAM" id="MobiDB-lite"/>
    </source>
</evidence>